<feature type="coiled-coil region" evidence="4">
    <location>
        <begin position="154"/>
        <end position="181"/>
    </location>
</feature>
<feature type="compositionally biased region" description="Polar residues" evidence="5">
    <location>
        <begin position="87"/>
        <end position="102"/>
    </location>
</feature>
<evidence type="ECO:0000313" key="7">
    <source>
        <dbReference type="EMBL" id="NOV47457.1"/>
    </source>
</evidence>
<dbReference type="SUPFAM" id="SSF57959">
    <property type="entry name" value="Leucine zipper domain"/>
    <property type="match status" value="1"/>
</dbReference>
<organism evidence="7">
    <name type="scientific">Xenopsylla cheopis</name>
    <name type="common">Oriental rat flea</name>
    <name type="synonym">Pulex cheopis</name>
    <dbReference type="NCBI Taxonomy" id="163159"/>
    <lineage>
        <taxon>Eukaryota</taxon>
        <taxon>Metazoa</taxon>
        <taxon>Ecdysozoa</taxon>
        <taxon>Arthropoda</taxon>
        <taxon>Hexapoda</taxon>
        <taxon>Insecta</taxon>
        <taxon>Pterygota</taxon>
        <taxon>Neoptera</taxon>
        <taxon>Endopterygota</taxon>
        <taxon>Siphonaptera</taxon>
        <taxon>Pulicidae</taxon>
        <taxon>Xenopsyllinae</taxon>
        <taxon>Xenopsylla</taxon>
    </lineage>
</organism>
<feature type="region of interest" description="Disordered" evidence="5">
    <location>
        <begin position="80"/>
        <end position="140"/>
    </location>
</feature>
<dbReference type="Pfam" id="PF00170">
    <property type="entry name" value="bZIP_1"/>
    <property type="match status" value="1"/>
</dbReference>
<keyword evidence="1" id="KW-0805">Transcription regulation</keyword>
<dbReference type="PROSITE" id="PS00036">
    <property type="entry name" value="BZIP_BASIC"/>
    <property type="match status" value="1"/>
</dbReference>
<accession>A0A6M2DRU2</accession>
<dbReference type="InterPro" id="IPR046347">
    <property type="entry name" value="bZIP_sf"/>
</dbReference>
<keyword evidence="2" id="KW-0238">DNA-binding</keyword>
<dbReference type="GO" id="GO:0005634">
    <property type="term" value="C:nucleus"/>
    <property type="evidence" value="ECO:0007669"/>
    <property type="project" value="TreeGrafter"/>
</dbReference>
<dbReference type="PANTHER" id="PTHR23351">
    <property type="entry name" value="FOS TRANSCRIPTION FACTOR-RELATED"/>
    <property type="match status" value="1"/>
</dbReference>
<name>A0A6M2DRU2_XENCH</name>
<sequence length="322" mass="36025">MYTPMSNSNGNMLSVDTCLGAVASVTPRTPEILNSLIAMTNPLDCSLQERQQREATTPTNSVQQTCSQLIKAGLKLSIQSKRKHSTSESGSGSKCEYNGTTGSEDDEEERMSPVQGLTPEDEERRRRRRERNKIAATKCRQKKRERTVNLVSESAVLETQNVDLKAQIKELDAQVRQLVDMLTRHSPSCLKKQNDATLANYSQSYASFCSSNPMYLPNATPVDPYIGADSINGFTDDILRSTMLKHDADVYMSSAKDEAMHLLPDINTFGHPTDISIPKIEDNTFDLSGEEETKYTDLDNQECFEYPPQQQCHNQLRGIMPT</sequence>
<evidence type="ECO:0000256" key="1">
    <source>
        <dbReference type="ARBA" id="ARBA00023015"/>
    </source>
</evidence>
<dbReference type="InterPro" id="IPR004827">
    <property type="entry name" value="bZIP"/>
</dbReference>
<evidence type="ECO:0000259" key="6">
    <source>
        <dbReference type="PROSITE" id="PS50217"/>
    </source>
</evidence>
<dbReference type="PRINTS" id="PR00042">
    <property type="entry name" value="LEUZIPPRFOS"/>
</dbReference>
<keyword evidence="4" id="KW-0175">Coiled coil</keyword>
<evidence type="ECO:0000256" key="4">
    <source>
        <dbReference type="SAM" id="Coils"/>
    </source>
</evidence>
<proteinExistence type="predicted"/>
<dbReference type="Gene3D" id="1.20.5.170">
    <property type="match status" value="1"/>
</dbReference>
<keyword evidence="3" id="KW-0804">Transcription</keyword>
<dbReference type="PANTHER" id="PTHR23351:SF24">
    <property type="entry name" value="ACTIVATING TRANSCRIPTION FACTOR 3-RELATED"/>
    <property type="match status" value="1"/>
</dbReference>
<dbReference type="SMART" id="SM00338">
    <property type="entry name" value="BRLZ"/>
    <property type="match status" value="1"/>
</dbReference>
<evidence type="ECO:0000256" key="3">
    <source>
        <dbReference type="ARBA" id="ARBA00023163"/>
    </source>
</evidence>
<dbReference type="GO" id="GO:0000978">
    <property type="term" value="F:RNA polymerase II cis-regulatory region sequence-specific DNA binding"/>
    <property type="evidence" value="ECO:0007669"/>
    <property type="project" value="TreeGrafter"/>
</dbReference>
<dbReference type="AlphaFoldDB" id="A0A6M2DRU2"/>
<dbReference type="InterPro" id="IPR000837">
    <property type="entry name" value="AP-1"/>
</dbReference>
<dbReference type="EMBL" id="GIIL01003731">
    <property type="protein sequence ID" value="NOV47457.1"/>
    <property type="molecule type" value="Transcribed_RNA"/>
</dbReference>
<dbReference type="PROSITE" id="PS50217">
    <property type="entry name" value="BZIP"/>
    <property type="match status" value="1"/>
</dbReference>
<evidence type="ECO:0000256" key="5">
    <source>
        <dbReference type="SAM" id="MobiDB-lite"/>
    </source>
</evidence>
<evidence type="ECO:0000256" key="2">
    <source>
        <dbReference type="ARBA" id="ARBA00023125"/>
    </source>
</evidence>
<protein>
    <submittedName>
        <fullName evidence="7">Putative activating transcription factor 3</fullName>
    </submittedName>
</protein>
<feature type="domain" description="BZIP" evidence="6">
    <location>
        <begin position="122"/>
        <end position="185"/>
    </location>
</feature>
<dbReference type="GO" id="GO:0000981">
    <property type="term" value="F:DNA-binding transcription factor activity, RNA polymerase II-specific"/>
    <property type="evidence" value="ECO:0007669"/>
    <property type="project" value="TreeGrafter"/>
</dbReference>
<reference evidence="7" key="1">
    <citation type="submission" date="2020-03" db="EMBL/GenBank/DDBJ databases">
        <title>Transcriptomic Profiling of the Digestive Tract of the Rat Flea, Xenopsylla cheopis, Following Blood Feeding and Infection with Yersinia pestis.</title>
        <authorList>
            <person name="Bland D.M."/>
            <person name="Martens C.A."/>
            <person name="Virtaneva K."/>
            <person name="Kanakabandi K."/>
            <person name="Long D."/>
            <person name="Rosenke R."/>
            <person name="Saturday G.A."/>
            <person name="Hoyt F.H."/>
            <person name="Bruno D.P."/>
            <person name="Ribeiro J.M.C."/>
            <person name="Hinnebusch J."/>
        </authorList>
    </citation>
    <scope>NUCLEOTIDE SEQUENCE</scope>
</reference>